<dbReference type="OMA" id="YSICFIN"/>
<accession>A0CCP8</accession>
<dbReference type="SUPFAM" id="SSF50978">
    <property type="entry name" value="WD40 repeat-like"/>
    <property type="match status" value="1"/>
</dbReference>
<dbReference type="EMBL" id="CT868061">
    <property type="protein sequence ID" value="CAK68565.1"/>
    <property type="molecule type" value="Genomic_DNA"/>
</dbReference>
<keyword evidence="3" id="KW-1185">Reference proteome</keyword>
<feature type="repeat" description="WD" evidence="1">
    <location>
        <begin position="208"/>
        <end position="239"/>
    </location>
</feature>
<dbReference type="InterPro" id="IPR015943">
    <property type="entry name" value="WD40/YVTN_repeat-like_dom_sf"/>
</dbReference>
<dbReference type="InterPro" id="IPR036322">
    <property type="entry name" value="WD40_repeat_dom_sf"/>
</dbReference>
<keyword evidence="1" id="KW-0853">WD repeat</keyword>
<dbReference type="KEGG" id="ptm:GSPATT00037350001"/>
<gene>
    <name evidence="2" type="ORF">GSPATT00037350001</name>
</gene>
<dbReference type="PANTHER" id="PTHR19920">
    <property type="entry name" value="WD40 PROTEIN CIAO1"/>
    <property type="match status" value="1"/>
</dbReference>
<evidence type="ECO:0000256" key="1">
    <source>
        <dbReference type="PROSITE-ProRule" id="PRU00221"/>
    </source>
</evidence>
<sequence>MSIQVLNRQLECNFTETEKQLDVFFDYSNSFSNLLIISIIQLIKSLLWILQFLIQAIQIQNYLSQQFLKSIQLINPTYHQTFFKKEPNNQINNINNHHYYHHNYINIKLNLSRSFIIYNSIEQKESCFSIALNKDCSYIALGCEDLIKIYEYKKANLKQIQVLYNHQNIVTTITFMKKSNQFISGDAGGSIFIWSHDQENEWYQTQKIKAHNYNIYCLILNNNEDLFISGSGDQTIKFWVKQNEWICQQIIKDHEQSVDQLSLNDEENKVLACGCDIFLIEYSKQQKKWIVGQNIKTEFQAYSICFINNYQFTYRPIYGNLMYIYEMSNINQQFTKTKVITFNKVGGTNCGIFQQQFNKNKQILMCNHWDNVNLIRKTENNQFKVEQTIQFDSSRLFGQMSDDGKYLITWDSTSNELQIRKYKEQ</sequence>
<dbReference type="Proteomes" id="UP000000600">
    <property type="component" value="Unassembled WGS sequence"/>
</dbReference>
<dbReference type="GO" id="GO:0016226">
    <property type="term" value="P:iron-sulfur cluster assembly"/>
    <property type="evidence" value="ECO:0000318"/>
    <property type="project" value="GO_Central"/>
</dbReference>
<organism evidence="2 3">
    <name type="scientific">Paramecium tetraurelia</name>
    <dbReference type="NCBI Taxonomy" id="5888"/>
    <lineage>
        <taxon>Eukaryota</taxon>
        <taxon>Sar</taxon>
        <taxon>Alveolata</taxon>
        <taxon>Ciliophora</taxon>
        <taxon>Intramacronucleata</taxon>
        <taxon>Oligohymenophorea</taxon>
        <taxon>Peniculida</taxon>
        <taxon>Parameciidae</taxon>
        <taxon>Paramecium</taxon>
    </lineage>
</organism>
<dbReference type="PROSITE" id="PS50294">
    <property type="entry name" value="WD_REPEATS_REGION"/>
    <property type="match status" value="1"/>
</dbReference>
<evidence type="ECO:0000313" key="2">
    <source>
        <dbReference type="EMBL" id="CAK68565.1"/>
    </source>
</evidence>
<evidence type="ECO:0000313" key="3">
    <source>
        <dbReference type="Proteomes" id="UP000000600"/>
    </source>
</evidence>
<name>A0CCP8_PARTE</name>
<dbReference type="Pfam" id="PF00400">
    <property type="entry name" value="WD40"/>
    <property type="match status" value="2"/>
</dbReference>
<reference evidence="2 3" key="1">
    <citation type="journal article" date="2006" name="Nature">
        <title>Global trends of whole-genome duplications revealed by the ciliate Paramecium tetraurelia.</title>
        <authorList>
            <consortium name="Genoscope"/>
            <person name="Aury J.-M."/>
            <person name="Jaillon O."/>
            <person name="Duret L."/>
            <person name="Noel B."/>
            <person name="Jubin C."/>
            <person name="Porcel B.M."/>
            <person name="Segurens B."/>
            <person name="Daubin V."/>
            <person name="Anthouard V."/>
            <person name="Aiach N."/>
            <person name="Arnaiz O."/>
            <person name="Billaut A."/>
            <person name="Beisson J."/>
            <person name="Blanc I."/>
            <person name="Bouhouche K."/>
            <person name="Camara F."/>
            <person name="Duharcourt S."/>
            <person name="Guigo R."/>
            <person name="Gogendeau D."/>
            <person name="Katinka M."/>
            <person name="Keller A.-M."/>
            <person name="Kissmehl R."/>
            <person name="Klotz C."/>
            <person name="Koll F."/>
            <person name="Le Moue A."/>
            <person name="Lepere C."/>
            <person name="Malinsky S."/>
            <person name="Nowacki M."/>
            <person name="Nowak J.K."/>
            <person name="Plattner H."/>
            <person name="Poulain J."/>
            <person name="Ruiz F."/>
            <person name="Serrano V."/>
            <person name="Zagulski M."/>
            <person name="Dessen P."/>
            <person name="Betermier M."/>
            <person name="Weissenbach J."/>
            <person name="Scarpelli C."/>
            <person name="Schachter V."/>
            <person name="Sperling L."/>
            <person name="Meyer E."/>
            <person name="Cohen J."/>
            <person name="Wincker P."/>
        </authorList>
    </citation>
    <scope>NUCLEOTIDE SEQUENCE [LARGE SCALE GENOMIC DNA]</scope>
    <source>
        <strain evidence="2 3">Stock d4-2</strain>
    </source>
</reference>
<dbReference type="InterPro" id="IPR001680">
    <property type="entry name" value="WD40_rpt"/>
</dbReference>
<dbReference type="PROSITE" id="PS50082">
    <property type="entry name" value="WD_REPEATS_2"/>
    <property type="match status" value="2"/>
</dbReference>
<dbReference type="PANTHER" id="PTHR19920:SF0">
    <property type="entry name" value="CYTOSOLIC IRON-SULFUR PROTEIN ASSEMBLY PROTEIN CIAO1-RELATED"/>
    <property type="match status" value="1"/>
</dbReference>
<dbReference type="STRING" id="5888.A0CCP8"/>
<dbReference type="AlphaFoldDB" id="A0CCP8"/>
<dbReference type="GO" id="GO:0097361">
    <property type="term" value="C:cytosolic [4Fe-4S] assembly targeting complex"/>
    <property type="evidence" value="ECO:0000318"/>
    <property type="project" value="GO_Central"/>
</dbReference>
<proteinExistence type="predicted"/>
<dbReference type="InParanoid" id="A0CCP8"/>
<dbReference type="OrthoDB" id="6252103at2759"/>
<dbReference type="SMART" id="SM00320">
    <property type="entry name" value="WD40"/>
    <property type="match status" value="4"/>
</dbReference>
<feature type="repeat" description="WD" evidence="1">
    <location>
        <begin position="163"/>
        <end position="195"/>
    </location>
</feature>
<dbReference type="Gene3D" id="2.130.10.10">
    <property type="entry name" value="YVTN repeat-like/Quinoprotein amine dehydrogenase"/>
    <property type="match status" value="1"/>
</dbReference>
<dbReference type="RefSeq" id="XP_001435962.1">
    <property type="nucleotide sequence ID" value="XM_001435925.1"/>
</dbReference>
<protein>
    <submittedName>
        <fullName evidence="2">Uncharacterized protein</fullName>
    </submittedName>
</protein>
<dbReference type="HOGENOM" id="CLU_019203_1_1_1"/>
<dbReference type="GeneID" id="5021747"/>